<comment type="caution">
    <text evidence="10">The sequence shown here is derived from an EMBL/GenBank/DDBJ whole genome shotgun (WGS) entry which is preliminary data.</text>
</comment>
<dbReference type="InterPro" id="IPR045834">
    <property type="entry name" value="Csd3_N2"/>
</dbReference>
<dbReference type="InterPro" id="IPR050570">
    <property type="entry name" value="Cell_wall_metabolism_enzyme"/>
</dbReference>
<keyword evidence="4" id="KW-0479">Metal-binding</keyword>
<dbReference type="InterPro" id="IPR011055">
    <property type="entry name" value="Dup_hybrid_motif"/>
</dbReference>
<dbReference type="FunFam" id="2.70.70.10:FF:000002">
    <property type="entry name" value="Murein DD-endopeptidase MepM"/>
    <property type="match status" value="1"/>
</dbReference>
<dbReference type="GO" id="GO:0042834">
    <property type="term" value="F:peptidoglycan binding"/>
    <property type="evidence" value="ECO:0007669"/>
    <property type="project" value="InterPro"/>
</dbReference>
<feature type="domain" description="LysM" evidence="9">
    <location>
        <begin position="156"/>
        <end position="204"/>
    </location>
</feature>
<dbReference type="Gene3D" id="2.70.70.10">
    <property type="entry name" value="Glucose Permease (Domain IIA)"/>
    <property type="match status" value="1"/>
</dbReference>
<dbReference type="InterPro" id="IPR007340">
    <property type="entry name" value="LysM_Opacity-associatedA"/>
</dbReference>
<comment type="subcellular location">
    <subcellularLocation>
        <location evidence="2">Cell envelope</location>
    </subcellularLocation>
</comment>
<sequence length="585" mass="64031">MHFEDFISGEPLKKGPAGALLPKKHIIIICASIAVIALAAISVSIPADASNDAGLVAVNDPNSSDEMILIDPNATDNIIRPENSLTDALLPNSADAKVKTYAVGKQIVEVDSNPITLDTMDDELTDTAIDEDNSIEKQVRKLAKAEGSDLTPNHWYTETVTKGDTISSIFSDLNIPARTLVAIRKTDGLTKSFDKLQIGDTLSFLIDDDNNLLSFVKQENKKSQLRFTRPDSLGSDFILTKEALNAHTAVSTVKLLAEAKQELKKLNKDTPAAEMQDNSQGSLLAEAKKKADALEQEAAQAAADSKTTESTHDKLFASRGRLVVVNIEKGQTFAEAAYNCGLSYSEIYKIIGLFKGRIQFSRHIQPGDSMRVLFSNSKGKGSINAVEFKLSRLGKVATYRNLTDNRYYDENGPAAAKKATFKRIPLEGNVRISSQFNPNRRHPVTGRIRPHNGTDFAVRVGTRVIAPSSGVVETARYSRSAGYFIVLNHANGYSTVYMHLSKLNVKPGQRVKMGQVIARSGNTGISTGPHLHYELRRNGRPVNAMRVKLPSSGVSSATTRQIQRFKNNVAQFKKDLYNSRLMAQN</sequence>
<evidence type="ECO:0000259" key="9">
    <source>
        <dbReference type="PROSITE" id="PS51782"/>
    </source>
</evidence>
<keyword evidence="3" id="KW-0645">Protease</keyword>
<evidence type="ECO:0000256" key="5">
    <source>
        <dbReference type="ARBA" id="ARBA00022801"/>
    </source>
</evidence>
<proteinExistence type="predicted"/>
<keyword evidence="5" id="KW-0378">Hydrolase</keyword>
<dbReference type="GO" id="GO:0030313">
    <property type="term" value="C:cell envelope"/>
    <property type="evidence" value="ECO:0007669"/>
    <property type="project" value="UniProtKB-SubCell"/>
</dbReference>
<dbReference type="HOGENOM" id="CLU_026846_0_0_6"/>
<keyword evidence="7" id="KW-0482">Metalloprotease</keyword>
<organism evidence="10 11">
    <name type="scientific">Succinatimonas hippei (strain DSM 22608 / JCM 16073 / KCTC 15190 / YIT 12066)</name>
    <dbReference type="NCBI Taxonomy" id="762983"/>
    <lineage>
        <taxon>Bacteria</taxon>
        <taxon>Pseudomonadati</taxon>
        <taxon>Pseudomonadota</taxon>
        <taxon>Gammaproteobacteria</taxon>
        <taxon>Aeromonadales</taxon>
        <taxon>Succinivibrionaceae</taxon>
        <taxon>Succinatimonas</taxon>
    </lineage>
</organism>
<dbReference type="PANTHER" id="PTHR21666:SF292">
    <property type="entry name" value="MUREIN DD-ENDOPEPTIDASE MEPM"/>
    <property type="match status" value="1"/>
</dbReference>
<dbReference type="PANTHER" id="PTHR21666">
    <property type="entry name" value="PEPTIDASE-RELATED"/>
    <property type="match status" value="1"/>
</dbReference>
<dbReference type="eggNOG" id="COG0739">
    <property type="taxonomic scope" value="Bacteria"/>
</dbReference>
<dbReference type="CDD" id="cd12797">
    <property type="entry name" value="M23_peptidase"/>
    <property type="match status" value="1"/>
</dbReference>
<evidence type="ECO:0000313" key="10">
    <source>
        <dbReference type="EMBL" id="EFY07968.1"/>
    </source>
</evidence>
<evidence type="ECO:0000256" key="7">
    <source>
        <dbReference type="ARBA" id="ARBA00023049"/>
    </source>
</evidence>
<keyword evidence="6" id="KW-0862">Zinc</keyword>
<evidence type="ECO:0000256" key="6">
    <source>
        <dbReference type="ARBA" id="ARBA00022833"/>
    </source>
</evidence>
<dbReference type="PROSITE" id="PS51782">
    <property type="entry name" value="LYSM"/>
    <property type="match status" value="1"/>
</dbReference>
<dbReference type="Pfam" id="PF01551">
    <property type="entry name" value="Peptidase_M23"/>
    <property type="match status" value="1"/>
</dbReference>
<dbReference type="Pfam" id="PF04225">
    <property type="entry name" value="LysM_OapA"/>
    <property type="match status" value="1"/>
</dbReference>
<comment type="cofactor">
    <cofactor evidence="1">
        <name>Zn(2+)</name>
        <dbReference type="ChEBI" id="CHEBI:29105"/>
    </cofactor>
</comment>
<dbReference type="InterPro" id="IPR018392">
    <property type="entry name" value="LysM"/>
</dbReference>
<name>E8LHR3_SUCHY</name>
<keyword evidence="11" id="KW-1185">Reference proteome</keyword>
<dbReference type="STRING" id="762983.HMPREF9444_00235"/>
<dbReference type="GO" id="GO:0046872">
    <property type="term" value="F:metal ion binding"/>
    <property type="evidence" value="ECO:0007669"/>
    <property type="project" value="UniProtKB-KW"/>
</dbReference>
<dbReference type="Proteomes" id="UP000018458">
    <property type="component" value="Unassembled WGS sequence"/>
</dbReference>
<evidence type="ECO:0000256" key="1">
    <source>
        <dbReference type="ARBA" id="ARBA00001947"/>
    </source>
</evidence>
<evidence type="ECO:0000256" key="2">
    <source>
        <dbReference type="ARBA" id="ARBA00004196"/>
    </source>
</evidence>
<reference evidence="10 11" key="1">
    <citation type="submission" date="2011-01" db="EMBL/GenBank/DDBJ databases">
        <authorList>
            <person name="Weinstock G."/>
            <person name="Sodergren E."/>
            <person name="Clifton S."/>
            <person name="Fulton L."/>
            <person name="Fulton B."/>
            <person name="Courtney L."/>
            <person name="Fronick C."/>
            <person name="Harrison M."/>
            <person name="Strong C."/>
            <person name="Farmer C."/>
            <person name="Delahaunty K."/>
            <person name="Markovic C."/>
            <person name="Hall O."/>
            <person name="Minx P."/>
            <person name="Tomlinson C."/>
            <person name="Mitreva M."/>
            <person name="Hou S."/>
            <person name="Chen J."/>
            <person name="Wollam A."/>
            <person name="Pepin K.H."/>
            <person name="Johnson M."/>
            <person name="Bhonagiri V."/>
            <person name="Zhang X."/>
            <person name="Suruliraj S."/>
            <person name="Warren W."/>
            <person name="Chinwalla A."/>
            <person name="Mardis E.R."/>
            <person name="Wilson R.K."/>
        </authorList>
    </citation>
    <scope>NUCLEOTIDE SEQUENCE [LARGE SCALE GENOMIC DNA]</scope>
    <source>
        <strain evidence="11">DSM 22608 / JCM 16073 / KCTC 15190 / YIT 12066</strain>
    </source>
</reference>
<dbReference type="AlphaFoldDB" id="E8LHR3"/>
<dbReference type="InterPro" id="IPR016047">
    <property type="entry name" value="M23ase_b-sheet_dom"/>
</dbReference>
<dbReference type="SUPFAM" id="SSF51261">
    <property type="entry name" value="Duplicated hybrid motif"/>
    <property type="match status" value="1"/>
</dbReference>
<dbReference type="EMBL" id="AEVO01000008">
    <property type="protein sequence ID" value="EFY07968.1"/>
    <property type="molecule type" value="Genomic_DNA"/>
</dbReference>
<evidence type="ECO:0000256" key="8">
    <source>
        <dbReference type="SAM" id="Coils"/>
    </source>
</evidence>
<dbReference type="RefSeq" id="WP_009142461.1">
    <property type="nucleotide sequence ID" value="NZ_GL830946.1"/>
</dbReference>
<protein>
    <submittedName>
        <fullName evidence="10">Peptidase, M23 family</fullName>
    </submittedName>
</protein>
<evidence type="ECO:0000256" key="4">
    <source>
        <dbReference type="ARBA" id="ARBA00022723"/>
    </source>
</evidence>
<keyword evidence="8" id="KW-0175">Coiled coil</keyword>
<evidence type="ECO:0000313" key="11">
    <source>
        <dbReference type="Proteomes" id="UP000018458"/>
    </source>
</evidence>
<dbReference type="GO" id="GO:0006508">
    <property type="term" value="P:proteolysis"/>
    <property type="evidence" value="ECO:0007669"/>
    <property type="project" value="UniProtKB-KW"/>
</dbReference>
<dbReference type="OrthoDB" id="9805070at2"/>
<dbReference type="GO" id="GO:0004222">
    <property type="term" value="F:metalloendopeptidase activity"/>
    <property type="evidence" value="ECO:0007669"/>
    <property type="project" value="TreeGrafter"/>
</dbReference>
<dbReference type="Gene3D" id="3.10.450.350">
    <property type="match status" value="2"/>
</dbReference>
<dbReference type="Pfam" id="PF19425">
    <property type="entry name" value="Csd3_N2"/>
    <property type="match status" value="1"/>
</dbReference>
<gene>
    <name evidence="10" type="ORF">HMPREF9444_00235</name>
</gene>
<accession>E8LHR3</accession>
<feature type="coiled-coil region" evidence="8">
    <location>
        <begin position="249"/>
        <end position="311"/>
    </location>
</feature>
<evidence type="ECO:0000256" key="3">
    <source>
        <dbReference type="ARBA" id="ARBA00022670"/>
    </source>
</evidence>